<dbReference type="Pfam" id="PF14819">
    <property type="entry name" value="QueF_N"/>
    <property type="match status" value="1"/>
</dbReference>
<dbReference type="EC" id="1.7.1.13" evidence="5"/>
<dbReference type="OrthoDB" id="9789995at2"/>
<comment type="caution">
    <text evidence="7">The sequence shown here is derived from an EMBL/GenBank/DDBJ whole genome shotgun (WGS) entry which is preliminary data.</text>
</comment>
<proteinExistence type="inferred from homology"/>
<evidence type="ECO:0000256" key="4">
    <source>
        <dbReference type="ARBA" id="ARBA00023002"/>
    </source>
</evidence>
<dbReference type="PANTHER" id="PTHR34354">
    <property type="entry name" value="NADPH-DEPENDENT 7-CYANO-7-DEAZAGUANINE REDUCTASE"/>
    <property type="match status" value="1"/>
</dbReference>
<comment type="subcellular location">
    <subcellularLocation>
        <location evidence="5">Cytoplasm</location>
    </subcellularLocation>
</comment>
<dbReference type="AlphaFoldDB" id="A0A3M0A5H4"/>
<evidence type="ECO:0000259" key="6">
    <source>
        <dbReference type="Pfam" id="PF14819"/>
    </source>
</evidence>
<dbReference type="SUPFAM" id="SSF55620">
    <property type="entry name" value="Tetrahydrobiopterin biosynthesis enzymes-like"/>
    <property type="match status" value="1"/>
</dbReference>
<dbReference type="Pfam" id="PF14489">
    <property type="entry name" value="QueF"/>
    <property type="match status" value="1"/>
</dbReference>
<dbReference type="InterPro" id="IPR029500">
    <property type="entry name" value="QueF"/>
</dbReference>
<feature type="binding site" evidence="5">
    <location>
        <begin position="225"/>
        <end position="226"/>
    </location>
    <ligand>
        <name>substrate</name>
    </ligand>
</feature>
<dbReference type="PANTHER" id="PTHR34354:SF1">
    <property type="entry name" value="NADPH-DEPENDENT 7-CYANO-7-DEAZAGUANINE REDUCTASE"/>
    <property type="match status" value="1"/>
</dbReference>
<comment type="catalytic activity">
    <reaction evidence="5">
        <text>7-aminomethyl-7-carbaguanine + 2 NADP(+) = 7-cyano-7-carbaguanine + 2 NADPH + 3 H(+)</text>
        <dbReference type="Rhea" id="RHEA:13409"/>
        <dbReference type="ChEBI" id="CHEBI:15378"/>
        <dbReference type="ChEBI" id="CHEBI:45075"/>
        <dbReference type="ChEBI" id="CHEBI:57783"/>
        <dbReference type="ChEBI" id="CHEBI:58349"/>
        <dbReference type="ChEBI" id="CHEBI:58703"/>
        <dbReference type="EC" id="1.7.1.13"/>
    </reaction>
</comment>
<sequence length="279" mass="31503">MSEINKIHEQIPLGKSTEYQSSYNPELLAPIPRELSRRNLEACQREMFGEDLWTAYEMSWLKPGGVPVVAVMRCYVPSTSSHIIESKSFKLYLNSYNGSEFESFGEVEGRLVADLSAAAGDTVHVVLESLALADSSLQVGTLTDVQCVDDLPITVSQYEPDASLLAVEQGTNVEEALCSHLLKSNCPVTSQPDWASVIIRYKGKKIVPESFLAYVISFREHQDFHEHCVERIYVDLMNRFNFDYLDVVARYTRRGGLDINPFRSSRADAPRIETRLVRQ</sequence>
<dbReference type="UniPathway" id="UPA00392"/>
<keyword evidence="8" id="KW-1185">Reference proteome</keyword>
<dbReference type="HAMAP" id="MF_00817">
    <property type="entry name" value="QueF_type2"/>
    <property type="match status" value="1"/>
</dbReference>
<comment type="function">
    <text evidence="5">Catalyzes the NADPH-dependent reduction of 7-cyano-7-deazaguanine (preQ0) to 7-aminomethyl-7-deazaguanine (preQ1).</text>
</comment>
<keyword evidence="4 5" id="KW-0560">Oxidoreductase</keyword>
<feature type="binding site" evidence="5">
    <location>
        <begin position="254"/>
        <end position="255"/>
    </location>
    <ligand>
        <name>NADPH</name>
        <dbReference type="ChEBI" id="CHEBI:57783"/>
    </ligand>
</feature>
<evidence type="ECO:0000256" key="2">
    <source>
        <dbReference type="ARBA" id="ARBA00022785"/>
    </source>
</evidence>
<dbReference type="Proteomes" id="UP000267187">
    <property type="component" value="Unassembled WGS sequence"/>
</dbReference>
<organism evidence="7 8">
    <name type="scientific">Umboniibacter marinipuniceus</name>
    <dbReference type="NCBI Taxonomy" id="569599"/>
    <lineage>
        <taxon>Bacteria</taxon>
        <taxon>Pseudomonadati</taxon>
        <taxon>Pseudomonadota</taxon>
        <taxon>Gammaproteobacteria</taxon>
        <taxon>Cellvibrionales</taxon>
        <taxon>Cellvibrionaceae</taxon>
        <taxon>Umboniibacter</taxon>
    </lineage>
</organism>
<evidence type="ECO:0000256" key="5">
    <source>
        <dbReference type="HAMAP-Rule" id="MF_00817"/>
    </source>
</evidence>
<comment type="subunit">
    <text evidence="5">Homodimer.</text>
</comment>
<keyword evidence="2 5" id="KW-0671">Queuosine biosynthesis</keyword>
<dbReference type="RefSeq" id="WP_121877401.1">
    <property type="nucleotide sequence ID" value="NZ_REFJ01000005.1"/>
</dbReference>
<dbReference type="GO" id="GO:0005737">
    <property type="term" value="C:cytoplasm"/>
    <property type="evidence" value="ECO:0007669"/>
    <property type="project" value="UniProtKB-SubCell"/>
</dbReference>
<feature type="active site" description="Thioimide intermediate" evidence="5">
    <location>
        <position position="186"/>
    </location>
</feature>
<evidence type="ECO:0000256" key="3">
    <source>
        <dbReference type="ARBA" id="ARBA00022857"/>
    </source>
</evidence>
<feature type="domain" description="NADPH-dependent 7-cyano-7-deazaguanine reductase N-terminal" evidence="6">
    <location>
        <begin position="19"/>
        <end position="126"/>
    </location>
</feature>
<comment type="similarity">
    <text evidence="5">Belongs to the GTP cyclohydrolase I family. QueF type 2 subfamily.</text>
</comment>
<protein>
    <recommendedName>
        <fullName evidence="5">NADPH-dependent 7-cyano-7-deazaguanine reductase</fullName>
        <ecNumber evidence="5">1.7.1.13</ecNumber>
    </recommendedName>
    <alternativeName>
        <fullName evidence="5">7-cyano-7-carbaguanine reductase</fullName>
    </alternativeName>
    <alternativeName>
        <fullName evidence="5">NADPH-dependent nitrile oxidoreductase</fullName>
    </alternativeName>
    <alternativeName>
        <fullName evidence="5">PreQ(0) reductase</fullName>
    </alternativeName>
</protein>
<dbReference type="Gene3D" id="3.30.1130.10">
    <property type="match status" value="2"/>
</dbReference>
<dbReference type="PIRSF" id="PIRSF004750">
    <property type="entry name" value="Nitrile_oxidored_YqcD_prd"/>
    <property type="match status" value="1"/>
</dbReference>
<dbReference type="InterPro" id="IPR043133">
    <property type="entry name" value="GTP-CH-I_C/QueF"/>
</dbReference>
<reference evidence="7 8" key="1">
    <citation type="submission" date="2018-10" db="EMBL/GenBank/DDBJ databases">
        <title>Genomic Encyclopedia of Type Strains, Phase IV (KMG-IV): sequencing the most valuable type-strain genomes for metagenomic binning, comparative biology and taxonomic classification.</title>
        <authorList>
            <person name="Goeker M."/>
        </authorList>
    </citation>
    <scope>NUCLEOTIDE SEQUENCE [LARGE SCALE GENOMIC DNA]</scope>
    <source>
        <strain evidence="7 8">DSM 25080</strain>
    </source>
</reference>
<comment type="pathway">
    <text evidence="5">tRNA modification; tRNA-queuosine biosynthesis.</text>
</comment>
<feature type="binding site" evidence="5">
    <location>
        <begin position="84"/>
        <end position="86"/>
    </location>
    <ligand>
        <name>substrate</name>
    </ligand>
</feature>
<dbReference type="GO" id="GO:0033739">
    <property type="term" value="F:preQ1 synthase activity"/>
    <property type="evidence" value="ECO:0007669"/>
    <property type="project" value="UniProtKB-UniRule"/>
</dbReference>
<dbReference type="NCBIfam" id="TIGR03138">
    <property type="entry name" value="QueF"/>
    <property type="match status" value="1"/>
</dbReference>
<evidence type="ECO:0000313" key="7">
    <source>
        <dbReference type="EMBL" id="RMA78759.1"/>
    </source>
</evidence>
<feature type="binding site" evidence="5">
    <location>
        <begin position="86"/>
        <end position="87"/>
    </location>
    <ligand>
        <name>NADPH</name>
        <dbReference type="ChEBI" id="CHEBI:57783"/>
    </ligand>
</feature>
<keyword evidence="1 5" id="KW-0963">Cytoplasm</keyword>
<name>A0A3M0A5H4_9GAMM</name>
<keyword evidence="3 5" id="KW-0521">NADP</keyword>
<evidence type="ECO:0000313" key="8">
    <source>
        <dbReference type="Proteomes" id="UP000267187"/>
    </source>
</evidence>
<dbReference type="InterPro" id="IPR029139">
    <property type="entry name" value="QueF_N"/>
</dbReference>
<dbReference type="EMBL" id="REFJ01000005">
    <property type="protein sequence ID" value="RMA78759.1"/>
    <property type="molecule type" value="Genomic_DNA"/>
</dbReference>
<dbReference type="GO" id="GO:0008616">
    <property type="term" value="P:tRNA queuosine(34) biosynthetic process"/>
    <property type="evidence" value="ECO:0007669"/>
    <property type="project" value="UniProtKB-UniRule"/>
</dbReference>
<evidence type="ECO:0000256" key="1">
    <source>
        <dbReference type="ARBA" id="ARBA00022490"/>
    </source>
</evidence>
<dbReference type="InterPro" id="IPR050084">
    <property type="entry name" value="NADPH_dep_7-cyano-7-deazaG_red"/>
</dbReference>
<feature type="active site" description="Proton donor" evidence="5">
    <location>
        <position position="193"/>
    </location>
</feature>
<gene>
    <name evidence="5" type="primary">queF</name>
    <name evidence="7" type="ORF">DFR27_2097</name>
</gene>
<dbReference type="InterPro" id="IPR016428">
    <property type="entry name" value="QueF_type2"/>
</dbReference>
<accession>A0A3M0A5H4</accession>